<name>A0ABQ8TYY8_PERAM</name>
<sequence>MIHAGGEQGFIPNALVMWKAHQTTGDYHKQMNWKNYEKWVRERLVPNLKPNSVVVLGNSPYHNIALGTPDVVDSVIINCGGVGSETESEEESESKTGAEDIQYMSRNVRDLCMTMTAKNPTQLMK</sequence>
<comment type="caution">
    <text evidence="1">The sequence shown here is derived from an EMBL/GenBank/DDBJ whole genome shotgun (WGS) entry which is preliminary data.</text>
</comment>
<proteinExistence type="predicted"/>
<organism evidence="1 2">
    <name type="scientific">Periplaneta americana</name>
    <name type="common">American cockroach</name>
    <name type="synonym">Blatta americana</name>
    <dbReference type="NCBI Taxonomy" id="6978"/>
    <lineage>
        <taxon>Eukaryota</taxon>
        <taxon>Metazoa</taxon>
        <taxon>Ecdysozoa</taxon>
        <taxon>Arthropoda</taxon>
        <taxon>Hexapoda</taxon>
        <taxon>Insecta</taxon>
        <taxon>Pterygota</taxon>
        <taxon>Neoptera</taxon>
        <taxon>Polyneoptera</taxon>
        <taxon>Dictyoptera</taxon>
        <taxon>Blattodea</taxon>
        <taxon>Blattoidea</taxon>
        <taxon>Blattidae</taxon>
        <taxon>Blattinae</taxon>
        <taxon>Periplaneta</taxon>
    </lineage>
</organism>
<reference evidence="1 2" key="1">
    <citation type="journal article" date="2022" name="Allergy">
        <title>Genome assembly and annotation of Periplaneta americana reveal a comprehensive cockroach allergen profile.</title>
        <authorList>
            <person name="Wang L."/>
            <person name="Xiong Q."/>
            <person name="Saelim N."/>
            <person name="Wang L."/>
            <person name="Nong W."/>
            <person name="Wan A.T."/>
            <person name="Shi M."/>
            <person name="Liu X."/>
            <person name="Cao Q."/>
            <person name="Hui J.H.L."/>
            <person name="Sookrung N."/>
            <person name="Leung T.F."/>
            <person name="Tungtrongchitr A."/>
            <person name="Tsui S.K.W."/>
        </authorList>
    </citation>
    <scope>NUCLEOTIDE SEQUENCE [LARGE SCALE GENOMIC DNA]</scope>
    <source>
        <strain evidence="1">PWHHKU_190912</strain>
    </source>
</reference>
<keyword evidence="2" id="KW-1185">Reference proteome</keyword>
<gene>
    <name evidence="1" type="ORF">ANN_03445</name>
</gene>
<protein>
    <recommendedName>
        <fullName evidence="3">DDE-1 domain-containing protein</fullName>
    </recommendedName>
</protein>
<dbReference type="EMBL" id="JAJSOF020000001">
    <property type="protein sequence ID" value="KAJ4451961.1"/>
    <property type="molecule type" value="Genomic_DNA"/>
</dbReference>
<evidence type="ECO:0008006" key="3">
    <source>
        <dbReference type="Google" id="ProtNLM"/>
    </source>
</evidence>
<accession>A0ABQ8TYY8</accession>
<evidence type="ECO:0000313" key="2">
    <source>
        <dbReference type="Proteomes" id="UP001148838"/>
    </source>
</evidence>
<evidence type="ECO:0000313" key="1">
    <source>
        <dbReference type="EMBL" id="KAJ4451961.1"/>
    </source>
</evidence>
<dbReference type="Proteomes" id="UP001148838">
    <property type="component" value="Unassembled WGS sequence"/>
</dbReference>